<dbReference type="SUPFAM" id="SSF55874">
    <property type="entry name" value="ATPase domain of HSP90 chaperone/DNA topoisomerase II/histidine kinase"/>
    <property type="match status" value="1"/>
</dbReference>
<dbReference type="GeneID" id="65096521"/>
<gene>
    <name evidence="12" type="ORF">KHC33_05015</name>
</gene>
<dbReference type="SUPFAM" id="SSF158472">
    <property type="entry name" value="HAMP domain-like"/>
    <property type="match status" value="1"/>
</dbReference>
<evidence type="ECO:0000256" key="4">
    <source>
        <dbReference type="ARBA" id="ARBA00022679"/>
    </source>
</evidence>
<evidence type="ECO:0000256" key="3">
    <source>
        <dbReference type="ARBA" id="ARBA00022553"/>
    </source>
</evidence>
<feature type="domain" description="Histidine kinase" evidence="8">
    <location>
        <begin position="534"/>
        <end position="748"/>
    </location>
</feature>
<keyword evidence="3" id="KW-0597">Phosphoprotein</keyword>
<dbReference type="SUPFAM" id="SSF55785">
    <property type="entry name" value="PYP-like sensor domain (PAS domain)"/>
    <property type="match status" value="1"/>
</dbReference>
<evidence type="ECO:0000313" key="13">
    <source>
        <dbReference type="Proteomes" id="UP000680656"/>
    </source>
</evidence>
<dbReference type="FunFam" id="3.30.565.10:FF:000006">
    <property type="entry name" value="Sensor histidine kinase WalK"/>
    <property type="match status" value="1"/>
</dbReference>
<evidence type="ECO:0000259" key="11">
    <source>
        <dbReference type="PROSITE" id="PS50885"/>
    </source>
</evidence>
<dbReference type="RefSeq" id="WP_214420644.1">
    <property type="nucleotide sequence ID" value="NZ_CP075546.1"/>
</dbReference>
<evidence type="ECO:0000259" key="10">
    <source>
        <dbReference type="PROSITE" id="PS50113"/>
    </source>
</evidence>
<name>A0A8E7EI87_9EURY</name>
<evidence type="ECO:0000259" key="9">
    <source>
        <dbReference type="PROSITE" id="PS50112"/>
    </source>
</evidence>
<feature type="domain" description="PAS" evidence="9">
    <location>
        <begin position="380"/>
        <end position="451"/>
    </location>
</feature>
<feature type="domain" description="PAC" evidence="10">
    <location>
        <begin position="454"/>
        <end position="505"/>
    </location>
</feature>
<dbReference type="InterPro" id="IPR003594">
    <property type="entry name" value="HATPase_dom"/>
</dbReference>
<dbReference type="AlphaFoldDB" id="A0A8E7EI87"/>
<evidence type="ECO:0000256" key="5">
    <source>
        <dbReference type="ARBA" id="ARBA00022777"/>
    </source>
</evidence>
<keyword evidence="7" id="KW-0812">Transmembrane</keyword>
<dbReference type="Proteomes" id="UP000680656">
    <property type="component" value="Chromosome"/>
</dbReference>
<dbReference type="Pfam" id="PF00512">
    <property type="entry name" value="HisKA"/>
    <property type="match status" value="1"/>
</dbReference>
<dbReference type="GO" id="GO:0000155">
    <property type="term" value="F:phosphorelay sensor kinase activity"/>
    <property type="evidence" value="ECO:0007669"/>
    <property type="project" value="InterPro"/>
</dbReference>
<dbReference type="PANTHER" id="PTHR42878:SF15">
    <property type="entry name" value="BACTERIOPHYTOCHROME"/>
    <property type="match status" value="1"/>
</dbReference>
<organism evidence="12 13">
    <name type="scientific">Methanospirillum purgamenti</name>
    <dbReference type="NCBI Taxonomy" id="2834276"/>
    <lineage>
        <taxon>Archaea</taxon>
        <taxon>Methanobacteriati</taxon>
        <taxon>Methanobacteriota</taxon>
        <taxon>Stenosarchaea group</taxon>
        <taxon>Methanomicrobia</taxon>
        <taxon>Methanomicrobiales</taxon>
        <taxon>Methanospirillaceae</taxon>
        <taxon>Methanospirillum</taxon>
    </lineage>
</organism>
<keyword evidence="7" id="KW-1133">Transmembrane helix</keyword>
<dbReference type="PANTHER" id="PTHR42878">
    <property type="entry name" value="TWO-COMPONENT HISTIDINE KINASE"/>
    <property type="match status" value="1"/>
</dbReference>
<dbReference type="SMART" id="SM00388">
    <property type="entry name" value="HisKA"/>
    <property type="match status" value="1"/>
</dbReference>
<dbReference type="PROSITE" id="PS50885">
    <property type="entry name" value="HAMP"/>
    <property type="match status" value="1"/>
</dbReference>
<dbReference type="EC" id="2.7.13.3" evidence="2"/>
<evidence type="ECO:0000313" key="12">
    <source>
        <dbReference type="EMBL" id="QVV89862.1"/>
    </source>
</evidence>
<dbReference type="GO" id="GO:0030295">
    <property type="term" value="F:protein kinase activator activity"/>
    <property type="evidence" value="ECO:0007669"/>
    <property type="project" value="TreeGrafter"/>
</dbReference>
<dbReference type="NCBIfam" id="TIGR00229">
    <property type="entry name" value="sensory_box"/>
    <property type="match status" value="1"/>
</dbReference>
<evidence type="ECO:0000256" key="1">
    <source>
        <dbReference type="ARBA" id="ARBA00000085"/>
    </source>
</evidence>
<keyword evidence="4" id="KW-0808">Transferase</keyword>
<feature type="domain" description="HAMP" evidence="11">
    <location>
        <begin position="323"/>
        <end position="375"/>
    </location>
</feature>
<keyword evidence="5" id="KW-0418">Kinase</keyword>
<dbReference type="SMART" id="SM00304">
    <property type="entry name" value="HAMP"/>
    <property type="match status" value="1"/>
</dbReference>
<dbReference type="SMART" id="SM00091">
    <property type="entry name" value="PAS"/>
    <property type="match status" value="1"/>
</dbReference>
<evidence type="ECO:0000256" key="2">
    <source>
        <dbReference type="ARBA" id="ARBA00012438"/>
    </source>
</evidence>
<dbReference type="KEGG" id="mrtj:KHC33_05015"/>
<dbReference type="InterPro" id="IPR035965">
    <property type="entry name" value="PAS-like_dom_sf"/>
</dbReference>
<dbReference type="PROSITE" id="PS50109">
    <property type="entry name" value="HIS_KIN"/>
    <property type="match status" value="1"/>
</dbReference>
<evidence type="ECO:0000256" key="7">
    <source>
        <dbReference type="SAM" id="Phobius"/>
    </source>
</evidence>
<dbReference type="InterPro" id="IPR000700">
    <property type="entry name" value="PAS-assoc_C"/>
</dbReference>
<evidence type="ECO:0000256" key="6">
    <source>
        <dbReference type="ARBA" id="ARBA00023136"/>
    </source>
</evidence>
<dbReference type="InterPro" id="IPR036097">
    <property type="entry name" value="HisK_dim/P_sf"/>
</dbReference>
<dbReference type="InterPro" id="IPR050351">
    <property type="entry name" value="BphY/WalK/GraS-like"/>
</dbReference>
<dbReference type="Pfam" id="PF13426">
    <property type="entry name" value="PAS_9"/>
    <property type="match status" value="1"/>
</dbReference>
<dbReference type="Gene3D" id="3.30.450.20">
    <property type="entry name" value="PAS domain"/>
    <property type="match status" value="1"/>
</dbReference>
<dbReference type="SMART" id="SM00387">
    <property type="entry name" value="HATPase_c"/>
    <property type="match status" value="1"/>
</dbReference>
<dbReference type="InterPro" id="IPR036890">
    <property type="entry name" value="HATPase_C_sf"/>
</dbReference>
<dbReference type="PROSITE" id="PS50113">
    <property type="entry name" value="PAC"/>
    <property type="match status" value="1"/>
</dbReference>
<dbReference type="SUPFAM" id="SSF47384">
    <property type="entry name" value="Homodimeric domain of signal transducing histidine kinase"/>
    <property type="match status" value="1"/>
</dbReference>
<accession>A0A8E7EI87</accession>
<keyword evidence="13" id="KW-1185">Reference proteome</keyword>
<dbReference type="Gene3D" id="6.10.340.10">
    <property type="match status" value="1"/>
</dbReference>
<sequence>MSEKLHFSYLIMGILFIIIVTVLLAGIWVNYESSKNHLETNAHRLHVITESYINNSFRMIDAGLTIYDNTYNDKMRDALVIVMEEYNQSGGDPSRMDLQSLKTRIGGMDIHIINNQNIIELTTDPSEIGLDFSIIYPDFSEYLHSIRNTSGFYADRVVQEWTKGILTKYCYMPTPDHNYVIELALVSDKFAGERMVVQYSDVVDDIKAFNPYLEDVLLFQKQKRLVYNTSYIPTPEESSMLDYLLNENRTTQFVKHPELKQTIVWIPVDLRNPEYAADMSIFAKLTYNDSILSGELTQLGFLLGFTALLVLLLGGFIAFTVSRKVSKPIEQYTADIDAIAAGDLNHTIQPVTGYELSNLAEKTGFMVERLKEQIRKREASEQRFMDLVQLLPLGVFESDIDGNVTFANPAAFEVFGSQFHESLQGINIFSSISPQDIDRAKEIYTAVLRGEKTEGYEFTCLRKDGSAFPVLAYLAPRSENGAVIGARGSVVDVSRLKQIETEVRLLNVDLEKRVTKRTFELEEATSELKAFTYSVSHDLKAPLRAIDGFSTILSMKAGSRLKPNECEYLEKIHQTILHMNDLIESLLSLSHLNWQELVYEDFSPNQLISEVVSSVLLQNPDHEVTVIINDMPPCYGDKTMVRQVFTNLINNAVKFSRNRSEPRVEIGAVHEEIGPVYYVRDNGIGFDMALADQIFKPFFRLVRTDQFEGSGIGLTTVNRIIRRHGGKIWVESIPGEGTTFYITFHPHE</sequence>
<protein>
    <recommendedName>
        <fullName evidence="2">histidine kinase</fullName>
        <ecNumber evidence="2">2.7.13.3</ecNumber>
    </recommendedName>
</protein>
<dbReference type="InterPro" id="IPR004358">
    <property type="entry name" value="Sig_transdc_His_kin-like_C"/>
</dbReference>
<dbReference type="CDD" id="cd00130">
    <property type="entry name" value="PAS"/>
    <property type="match status" value="1"/>
</dbReference>
<proteinExistence type="predicted"/>
<dbReference type="CDD" id="cd00082">
    <property type="entry name" value="HisKA"/>
    <property type="match status" value="1"/>
</dbReference>
<dbReference type="GO" id="GO:0007234">
    <property type="term" value="P:osmosensory signaling via phosphorelay pathway"/>
    <property type="evidence" value="ECO:0007669"/>
    <property type="project" value="TreeGrafter"/>
</dbReference>
<dbReference type="PROSITE" id="PS50112">
    <property type="entry name" value="PAS"/>
    <property type="match status" value="1"/>
</dbReference>
<feature type="transmembrane region" description="Helical" evidence="7">
    <location>
        <begin position="7"/>
        <end position="29"/>
    </location>
</feature>
<dbReference type="GO" id="GO:0016020">
    <property type="term" value="C:membrane"/>
    <property type="evidence" value="ECO:0007669"/>
    <property type="project" value="UniProtKB-SubCell"/>
</dbReference>
<dbReference type="Gene3D" id="1.10.287.130">
    <property type="match status" value="1"/>
</dbReference>
<dbReference type="InterPro" id="IPR000014">
    <property type="entry name" value="PAS"/>
</dbReference>
<comment type="catalytic activity">
    <reaction evidence="1">
        <text>ATP + protein L-histidine = ADP + protein N-phospho-L-histidine.</text>
        <dbReference type="EC" id="2.7.13.3"/>
    </reaction>
</comment>
<dbReference type="InterPro" id="IPR003661">
    <property type="entry name" value="HisK_dim/P_dom"/>
</dbReference>
<dbReference type="EMBL" id="CP075546">
    <property type="protein sequence ID" value="QVV89862.1"/>
    <property type="molecule type" value="Genomic_DNA"/>
</dbReference>
<dbReference type="Gene3D" id="3.30.565.10">
    <property type="entry name" value="Histidine kinase-like ATPase, C-terminal domain"/>
    <property type="match status" value="1"/>
</dbReference>
<dbReference type="PRINTS" id="PR00344">
    <property type="entry name" value="BCTRLSENSOR"/>
</dbReference>
<dbReference type="Pfam" id="PF02518">
    <property type="entry name" value="HATPase_c"/>
    <property type="match status" value="1"/>
</dbReference>
<dbReference type="InterPro" id="IPR003660">
    <property type="entry name" value="HAMP_dom"/>
</dbReference>
<keyword evidence="6 7" id="KW-0472">Membrane</keyword>
<feature type="transmembrane region" description="Helical" evidence="7">
    <location>
        <begin position="299"/>
        <end position="321"/>
    </location>
</feature>
<reference evidence="12 13" key="1">
    <citation type="submission" date="2021-05" db="EMBL/GenBank/DDBJ databases">
        <title>A novel Methanospirillum isolate from a pyrite-forming mixed culture.</title>
        <authorList>
            <person name="Bunk B."/>
            <person name="Sproer C."/>
            <person name="Spring S."/>
            <person name="Pester M."/>
        </authorList>
    </citation>
    <scope>NUCLEOTIDE SEQUENCE [LARGE SCALE GENOMIC DNA]</scope>
    <source>
        <strain evidence="12 13">J.3.6.1-F.2.7.3</strain>
    </source>
</reference>
<dbReference type="GO" id="GO:0000156">
    <property type="term" value="F:phosphorelay response regulator activity"/>
    <property type="evidence" value="ECO:0007669"/>
    <property type="project" value="TreeGrafter"/>
</dbReference>
<dbReference type="InterPro" id="IPR005467">
    <property type="entry name" value="His_kinase_dom"/>
</dbReference>
<evidence type="ECO:0000259" key="8">
    <source>
        <dbReference type="PROSITE" id="PS50109"/>
    </source>
</evidence>